<organism evidence="2">
    <name type="scientific">Oryza brachyantha</name>
    <name type="common">malo sina</name>
    <dbReference type="NCBI Taxonomy" id="4533"/>
    <lineage>
        <taxon>Eukaryota</taxon>
        <taxon>Viridiplantae</taxon>
        <taxon>Streptophyta</taxon>
        <taxon>Embryophyta</taxon>
        <taxon>Tracheophyta</taxon>
        <taxon>Spermatophyta</taxon>
        <taxon>Magnoliopsida</taxon>
        <taxon>Liliopsida</taxon>
        <taxon>Poales</taxon>
        <taxon>Poaceae</taxon>
        <taxon>BOP clade</taxon>
        <taxon>Oryzoideae</taxon>
        <taxon>Oryzeae</taxon>
        <taxon>Oryzinae</taxon>
        <taxon>Oryza</taxon>
    </lineage>
</organism>
<dbReference type="Pfam" id="PF02298">
    <property type="entry name" value="Cu_bind_like"/>
    <property type="match status" value="1"/>
</dbReference>
<dbReference type="Proteomes" id="UP000006038">
    <property type="component" value="Chromosome 1"/>
</dbReference>
<protein>
    <recommendedName>
        <fullName evidence="1">Phytocyanin domain-containing protein</fullName>
    </recommendedName>
</protein>
<reference evidence="2" key="2">
    <citation type="submission" date="2013-04" db="UniProtKB">
        <authorList>
            <consortium name="EnsemblPlants"/>
        </authorList>
    </citation>
    <scope>IDENTIFICATION</scope>
</reference>
<dbReference type="HOGENOM" id="CLU_2853306_0_0_1"/>
<accession>J3L0H9</accession>
<evidence type="ECO:0000313" key="2">
    <source>
        <dbReference type="EnsemblPlants" id="OB01G27350.1"/>
    </source>
</evidence>
<dbReference type="AlphaFoldDB" id="J3L0H9"/>
<dbReference type="InterPro" id="IPR003245">
    <property type="entry name" value="Phytocyanin_dom"/>
</dbReference>
<evidence type="ECO:0000259" key="1">
    <source>
        <dbReference type="Pfam" id="PF02298"/>
    </source>
</evidence>
<dbReference type="EnsemblPlants" id="OB01G27350.1">
    <property type="protein sequence ID" value="OB01G27350.1"/>
    <property type="gene ID" value="OB01G27350"/>
</dbReference>
<name>J3L0H9_ORYBR</name>
<dbReference type="Gene3D" id="2.60.40.420">
    <property type="entry name" value="Cupredoxins - blue copper proteins"/>
    <property type="match status" value="1"/>
</dbReference>
<feature type="domain" description="Phytocyanin" evidence="1">
    <location>
        <begin position="8"/>
        <end position="64"/>
    </location>
</feature>
<evidence type="ECO:0000313" key="3">
    <source>
        <dbReference type="Proteomes" id="UP000006038"/>
    </source>
</evidence>
<dbReference type="InterPro" id="IPR008972">
    <property type="entry name" value="Cupredoxin"/>
</dbReference>
<dbReference type="GO" id="GO:0009055">
    <property type="term" value="F:electron transfer activity"/>
    <property type="evidence" value="ECO:0007669"/>
    <property type="project" value="InterPro"/>
</dbReference>
<proteinExistence type="predicted"/>
<dbReference type="STRING" id="4533.J3L0H9"/>
<reference evidence="2" key="1">
    <citation type="journal article" date="2013" name="Nat. Commun.">
        <title>Whole-genome sequencing of Oryza brachyantha reveals mechanisms underlying Oryza genome evolution.</title>
        <authorList>
            <person name="Chen J."/>
            <person name="Huang Q."/>
            <person name="Gao D."/>
            <person name="Wang J."/>
            <person name="Lang Y."/>
            <person name="Liu T."/>
            <person name="Li B."/>
            <person name="Bai Z."/>
            <person name="Luis Goicoechea J."/>
            <person name="Liang C."/>
            <person name="Chen C."/>
            <person name="Zhang W."/>
            <person name="Sun S."/>
            <person name="Liao Y."/>
            <person name="Zhang X."/>
            <person name="Yang L."/>
            <person name="Song C."/>
            <person name="Wang M."/>
            <person name="Shi J."/>
            <person name="Liu G."/>
            <person name="Liu J."/>
            <person name="Zhou H."/>
            <person name="Zhou W."/>
            <person name="Yu Q."/>
            <person name="An N."/>
            <person name="Chen Y."/>
            <person name="Cai Q."/>
            <person name="Wang B."/>
            <person name="Liu B."/>
            <person name="Min J."/>
            <person name="Huang Y."/>
            <person name="Wu H."/>
            <person name="Li Z."/>
            <person name="Zhang Y."/>
            <person name="Yin Y."/>
            <person name="Song W."/>
            <person name="Jiang J."/>
            <person name="Jackson S.A."/>
            <person name="Wing R.A."/>
            <person name="Wang J."/>
            <person name="Chen M."/>
        </authorList>
    </citation>
    <scope>NUCLEOTIDE SEQUENCE [LARGE SCALE GENOMIC DNA]</scope>
    <source>
        <strain evidence="2">cv. IRGC 101232</strain>
    </source>
</reference>
<keyword evidence="3" id="KW-1185">Reference proteome</keyword>
<dbReference type="Gramene" id="OB01G27350.1">
    <property type="protein sequence ID" value="OB01G27350.1"/>
    <property type="gene ID" value="OB01G27350"/>
</dbReference>
<dbReference type="SUPFAM" id="SSF49503">
    <property type="entry name" value="Cupredoxins"/>
    <property type="match status" value="1"/>
</dbReference>
<sequence>MALANKATVYNECASKNRFLLIDSVHFKNTKDSVMVVTVDDYDSCLGSHPIFFFNNSDKWVRLDW</sequence>